<dbReference type="Gene3D" id="3.30.70.2520">
    <property type="match status" value="1"/>
</dbReference>
<dbReference type="InterPro" id="IPR016169">
    <property type="entry name" value="FAD-bd_PCMH_sub2"/>
</dbReference>
<dbReference type="InterPro" id="IPR016166">
    <property type="entry name" value="FAD-bd_PCMH"/>
</dbReference>
<dbReference type="Gene3D" id="1.10.45.10">
    <property type="entry name" value="Vanillyl-alcohol Oxidase, Chain A, domain 4"/>
    <property type="match status" value="1"/>
</dbReference>
<dbReference type="PANTHER" id="PTHR43762">
    <property type="entry name" value="L-GULONOLACTONE OXIDASE"/>
    <property type="match status" value="1"/>
</dbReference>
<dbReference type="InterPro" id="IPR007173">
    <property type="entry name" value="ALO_C"/>
</dbReference>
<proteinExistence type="predicted"/>
<dbReference type="Pfam" id="PF01565">
    <property type="entry name" value="FAD_binding_4"/>
    <property type="match status" value="1"/>
</dbReference>
<dbReference type="AlphaFoldDB" id="A0AAJ5Z6A2"/>
<gene>
    <name evidence="5" type="ORF">P5S46_18310</name>
</gene>
<dbReference type="RefSeq" id="WP_277856336.1">
    <property type="nucleotide sequence ID" value="NZ_CP120942.1"/>
</dbReference>
<keyword evidence="1" id="KW-0285">Flavoprotein</keyword>
<evidence type="ECO:0000256" key="3">
    <source>
        <dbReference type="ARBA" id="ARBA00023002"/>
    </source>
</evidence>
<accession>A0AAJ5Z6A2</accession>
<dbReference type="GO" id="GO:0003885">
    <property type="term" value="F:D-arabinono-1,4-lactone oxidase activity"/>
    <property type="evidence" value="ECO:0007669"/>
    <property type="project" value="InterPro"/>
</dbReference>
<dbReference type="Proteomes" id="UP001218423">
    <property type="component" value="Chromosome"/>
</dbReference>
<dbReference type="SUPFAM" id="SSF55103">
    <property type="entry name" value="FAD-linked oxidases, C-terminal domain"/>
    <property type="match status" value="1"/>
</dbReference>
<dbReference type="InterPro" id="IPR036318">
    <property type="entry name" value="FAD-bd_PCMH-like_sf"/>
</dbReference>
<evidence type="ECO:0000256" key="1">
    <source>
        <dbReference type="ARBA" id="ARBA00022630"/>
    </source>
</evidence>
<dbReference type="PROSITE" id="PS51387">
    <property type="entry name" value="FAD_PCMH"/>
    <property type="match status" value="1"/>
</dbReference>
<dbReference type="EMBL" id="CP120942">
    <property type="protein sequence ID" value="WFF97558.1"/>
    <property type="molecule type" value="Genomic_DNA"/>
</dbReference>
<dbReference type="InterPro" id="IPR010031">
    <property type="entry name" value="FAD_lactone_oxidase-like"/>
</dbReference>
<reference evidence="5" key="1">
    <citation type="submission" date="2023-03" db="EMBL/GenBank/DDBJ databases">
        <title>Aeromonas caviae strain AC1520.</title>
        <authorList>
            <person name="Xie T."/>
            <person name="Zhang Q."/>
            <person name="Deng J."/>
            <person name="Li X."/>
        </authorList>
    </citation>
    <scope>NUCLEOTIDE SEQUENCE</scope>
    <source>
        <strain evidence="5">AC1520</strain>
    </source>
</reference>
<dbReference type="InterPro" id="IPR016171">
    <property type="entry name" value="Vanillyl_alc_oxidase_C-sub2"/>
</dbReference>
<evidence type="ECO:0000313" key="5">
    <source>
        <dbReference type="EMBL" id="WFF97558.1"/>
    </source>
</evidence>
<organism evidence="5 6">
    <name type="scientific">Aeromonas caviae</name>
    <name type="common">Aeromonas punctata</name>
    <dbReference type="NCBI Taxonomy" id="648"/>
    <lineage>
        <taxon>Bacteria</taxon>
        <taxon>Pseudomonadati</taxon>
        <taxon>Pseudomonadota</taxon>
        <taxon>Gammaproteobacteria</taxon>
        <taxon>Aeromonadales</taxon>
        <taxon>Aeromonadaceae</taxon>
        <taxon>Aeromonas</taxon>
    </lineage>
</organism>
<dbReference type="Pfam" id="PF04030">
    <property type="entry name" value="ALO"/>
    <property type="match status" value="1"/>
</dbReference>
<name>A0AAJ5Z6A2_AERCA</name>
<protein>
    <submittedName>
        <fullName evidence="5">D-arabinono-1,4-lactone oxidase</fullName>
    </submittedName>
</protein>
<dbReference type="SUPFAM" id="SSF56176">
    <property type="entry name" value="FAD-binding/transporter-associated domain-like"/>
    <property type="match status" value="1"/>
</dbReference>
<dbReference type="InterPro" id="IPR016167">
    <property type="entry name" value="FAD-bd_PCMH_sub1"/>
</dbReference>
<feature type="domain" description="FAD-binding PCMH-type" evidence="4">
    <location>
        <begin position="27"/>
        <end position="198"/>
    </location>
</feature>
<keyword evidence="3" id="KW-0560">Oxidoreductase</keyword>
<dbReference type="Gene3D" id="3.30.465.10">
    <property type="match status" value="1"/>
</dbReference>
<keyword evidence="2" id="KW-0274">FAD</keyword>
<dbReference type="InterPro" id="IPR016164">
    <property type="entry name" value="FAD-linked_Oxase-like_C"/>
</dbReference>
<dbReference type="InterPro" id="IPR006094">
    <property type="entry name" value="Oxid_FAD_bind_N"/>
</dbReference>
<dbReference type="GO" id="GO:0016020">
    <property type="term" value="C:membrane"/>
    <property type="evidence" value="ECO:0007669"/>
    <property type="project" value="InterPro"/>
</dbReference>
<sequence length="468" mass="52298">MTVRFQAFHSIKAIGNREVLFNWSRTNPLGALDQVWRPTTRDELQQLLREYPERKLRLIGSGLSFEPIHSVYAEGSQALLVDLHHLRGQLDKTADTVTYLAGTPLDTVYADLIAMDRMLPASPGVIGIQTLGGALSTGTHGQGLHQSALCDAVAALTVMLASGDIIRVDRTDPRFGAFVMGMGMLGILLDVTLNTVPNRIMRCTKFTTDYPFLLEHNERLNREHAFVKSWWFAWTGESHIWLVDPASDDEVARYRVGGSEPLVLEGDMDERMNLALNATIDATLQKMARDTKDEARAGEHFETVRRFKDASDLVGNVYQILCKGIPAPQINCEVAVPLERMGEALAILQAWQEANPGVLHYPFILRCTGPSVAWLSAAHDKSVCWIGFLVYLAADGTFVGGSMEQMRELQQLLVPLGGIPHFGKHLAMDLYDFPALLPRWHDFLALKRELDPHGRFENRWLGDLFANR</sequence>
<evidence type="ECO:0000256" key="2">
    <source>
        <dbReference type="ARBA" id="ARBA00022827"/>
    </source>
</evidence>
<dbReference type="GO" id="GO:0071949">
    <property type="term" value="F:FAD binding"/>
    <property type="evidence" value="ECO:0007669"/>
    <property type="project" value="InterPro"/>
</dbReference>
<dbReference type="PANTHER" id="PTHR43762:SF1">
    <property type="entry name" value="D-ARABINONO-1,4-LACTONE OXIDASE"/>
    <property type="match status" value="1"/>
</dbReference>
<evidence type="ECO:0000313" key="6">
    <source>
        <dbReference type="Proteomes" id="UP001218423"/>
    </source>
</evidence>
<evidence type="ECO:0000259" key="4">
    <source>
        <dbReference type="PROSITE" id="PS51387"/>
    </source>
</evidence>
<dbReference type="Gene3D" id="3.30.43.10">
    <property type="entry name" value="Uridine Diphospho-n-acetylenolpyruvylglucosamine Reductase, domain 2"/>
    <property type="match status" value="1"/>
</dbReference>